<dbReference type="GO" id="GO:0005634">
    <property type="term" value="C:nucleus"/>
    <property type="evidence" value="ECO:0007669"/>
    <property type="project" value="TreeGrafter"/>
</dbReference>
<evidence type="ECO:0000313" key="4">
    <source>
        <dbReference type="Proteomes" id="UP000075903"/>
    </source>
</evidence>
<evidence type="ECO:0000256" key="2">
    <source>
        <dbReference type="SAM" id="SignalP"/>
    </source>
</evidence>
<keyword evidence="2" id="KW-0732">Signal</keyword>
<dbReference type="InterPro" id="IPR051232">
    <property type="entry name" value="ARID/SWI1_ChromRemod"/>
</dbReference>
<name>A0A182VLD4_ANOME</name>
<dbReference type="VEuPathDB" id="VectorBase:AMEM21_009393"/>
<dbReference type="GO" id="GO:0006357">
    <property type="term" value="P:regulation of transcription by RNA polymerase II"/>
    <property type="evidence" value="ECO:0007669"/>
    <property type="project" value="TreeGrafter"/>
</dbReference>
<dbReference type="PANTHER" id="PTHR13964">
    <property type="entry name" value="RBP-RELATED"/>
    <property type="match status" value="1"/>
</dbReference>
<dbReference type="EnsemblMetazoa" id="AMEM016924-RA">
    <property type="protein sequence ID" value="AMEM016924-PA"/>
    <property type="gene ID" value="AMEM016924"/>
</dbReference>
<evidence type="ECO:0000256" key="1">
    <source>
        <dbReference type="SAM" id="MobiDB-lite"/>
    </source>
</evidence>
<dbReference type="Proteomes" id="UP000075903">
    <property type="component" value="Unassembled WGS sequence"/>
</dbReference>
<organism evidence="3 4">
    <name type="scientific">Anopheles merus</name>
    <name type="common">Mosquito</name>
    <dbReference type="NCBI Taxonomy" id="30066"/>
    <lineage>
        <taxon>Eukaryota</taxon>
        <taxon>Metazoa</taxon>
        <taxon>Ecdysozoa</taxon>
        <taxon>Arthropoda</taxon>
        <taxon>Hexapoda</taxon>
        <taxon>Insecta</taxon>
        <taxon>Pterygota</taxon>
        <taxon>Neoptera</taxon>
        <taxon>Endopterygota</taxon>
        <taxon>Diptera</taxon>
        <taxon>Nematocera</taxon>
        <taxon>Culicoidea</taxon>
        <taxon>Culicidae</taxon>
        <taxon>Anophelinae</taxon>
        <taxon>Anopheles</taxon>
    </lineage>
</organism>
<dbReference type="AlphaFoldDB" id="A0A182VLD4"/>
<dbReference type="PANTHER" id="PTHR13964:SF44">
    <property type="entry name" value="ARID DOMAIN-CONTAINING PROTEIN"/>
    <property type="match status" value="1"/>
</dbReference>
<feature type="chain" id="PRO_5008139924" evidence="2">
    <location>
        <begin position="23"/>
        <end position="609"/>
    </location>
</feature>
<feature type="region of interest" description="Disordered" evidence="1">
    <location>
        <begin position="454"/>
        <end position="474"/>
    </location>
</feature>
<feature type="signal peptide" evidence="2">
    <location>
        <begin position="1"/>
        <end position="22"/>
    </location>
</feature>
<reference evidence="3" key="1">
    <citation type="submission" date="2020-05" db="UniProtKB">
        <authorList>
            <consortium name="EnsemblMetazoa"/>
        </authorList>
    </citation>
    <scope>IDENTIFICATION</scope>
    <source>
        <strain evidence="3">MAF</strain>
    </source>
</reference>
<feature type="compositionally biased region" description="Low complexity" evidence="1">
    <location>
        <begin position="455"/>
        <end position="470"/>
    </location>
</feature>
<dbReference type="GO" id="GO:0000976">
    <property type="term" value="F:transcription cis-regulatory region binding"/>
    <property type="evidence" value="ECO:0007669"/>
    <property type="project" value="TreeGrafter"/>
</dbReference>
<protein>
    <submittedName>
        <fullName evidence="3">Uncharacterized protein</fullName>
    </submittedName>
</protein>
<dbReference type="STRING" id="30066.A0A182VLD4"/>
<sequence>MKKLATILLVVVWCGLIKLSATQEDTTATRQNRELETALQDLFEESDFQHDVEEGRHLIAQKREERKVLKELYYLVKVLQAFRRPNAYGSTVFKSVIDRITSKELVELLERKLRREKGFEVISRIGMNGTVVPDPLQFQLANDYRVLAPVLVRTLRRVLSLKNVPEVLQVDEKNNFLYELQWDVQNEWMSLREAANNLQGDGVGLVQPVELHPNTEYLGTGVVPDKVYEKPIPVVPEDSNVEFVDTGADDWTKNPIAVGYQWARDVAAAPEELENLSWEIEERRNSPRLPDPPQQPPVVIIQQSTTKISEKPAPVLPARPLPPKVRPFPVVVSAPAPALATQLSVEVDRVTRELIAVELDKFLLQVEDLSGVDGFAKEFDRSDRARMVGWVRQFYAPTVGLDQREFVRALRRLLKTKQLRRGRPDVVGGPCGYHGSYTFFKGVKISFGHKGAHDSGPSSVASQPAPAPGSGSVGGGPHHYRPLVLALGDCIPVRPWSDSPIACLAELRMVWRDRNEQCLLIALRLYFLPENTPSGRNCHGEDEVLAISDKVILRAEDLLNWIDTEQEWSWGLLTLYDEHSAKDCLGMTRHLSKNSSLDFGDVDKEKHSG</sequence>
<proteinExistence type="predicted"/>
<keyword evidence="4" id="KW-1185">Reference proteome</keyword>
<accession>A0A182VLD4</accession>
<dbReference type="VEuPathDB" id="VectorBase:AMEM016924"/>
<evidence type="ECO:0000313" key="3">
    <source>
        <dbReference type="EnsemblMetazoa" id="AMEM016924-PA"/>
    </source>
</evidence>